<dbReference type="PANTHER" id="PTHR43861:SF5">
    <property type="entry name" value="BLL5978 PROTEIN"/>
    <property type="match status" value="1"/>
</dbReference>
<dbReference type="RefSeq" id="WP_104069417.1">
    <property type="nucleotide sequence ID" value="NZ_PRDS01000002.1"/>
</dbReference>
<dbReference type="Gene3D" id="6.10.250.3100">
    <property type="match status" value="1"/>
</dbReference>
<organism evidence="3 4">
    <name type="scientific">Albidovulum inexpectatum</name>
    <dbReference type="NCBI Taxonomy" id="196587"/>
    <lineage>
        <taxon>Bacteria</taxon>
        <taxon>Pseudomonadati</taxon>
        <taxon>Pseudomonadota</taxon>
        <taxon>Alphaproteobacteria</taxon>
        <taxon>Rhodobacterales</taxon>
        <taxon>Paracoccaceae</taxon>
        <taxon>Albidovulum</taxon>
    </lineage>
</organism>
<dbReference type="InterPro" id="IPR013691">
    <property type="entry name" value="MeTrfase_14"/>
</dbReference>
<evidence type="ECO:0000313" key="4">
    <source>
        <dbReference type="Proteomes" id="UP000239736"/>
    </source>
</evidence>
<dbReference type="InterPro" id="IPR029063">
    <property type="entry name" value="SAM-dependent_MTases_sf"/>
</dbReference>
<dbReference type="Gene3D" id="6.20.50.110">
    <property type="entry name" value="Methyltransferase, zinc-binding domain"/>
    <property type="match status" value="1"/>
</dbReference>
<feature type="domain" description="C-methyltransferase" evidence="2">
    <location>
        <begin position="254"/>
        <end position="411"/>
    </location>
</feature>
<dbReference type="Pfam" id="PF13489">
    <property type="entry name" value="Methyltransf_23"/>
    <property type="match status" value="1"/>
</dbReference>
<dbReference type="Gene3D" id="3.40.50.150">
    <property type="entry name" value="Vaccinia Virus protein VP39"/>
    <property type="match status" value="1"/>
</dbReference>
<dbReference type="OrthoDB" id="9815644at2"/>
<dbReference type="Gene3D" id="3.40.50.720">
    <property type="entry name" value="NAD(P)-binding Rossmann-like Domain"/>
    <property type="match status" value="1"/>
</dbReference>
<accession>A0A2S5JJE6</accession>
<dbReference type="PANTHER" id="PTHR43861">
    <property type="entry name" value="TRANS-ACONITATE 2-METHYLTRANSFERASE-RELATED"/>
    <property type="match status" value="1"/>
</dbReference>
<dbReference type="GO" id="GO:0008168">
    <property type="term" value="F:methyltransferase activity"/>
    <property type="evidence" value="ECO:0007669"/>
    <property type="project" value="UniProtKB-KW"/>
</dbReference>
<keyword evidence="4" id="KW-1185">Reference proteome</keyword>
<dbReference type="EMBL" id="PRDS01000002">
    <property type="protein sequence ID" value="PPB81573.1"/>
    <property type="molecule type" value="Genomic_DNA"/>
</dbReference>
<reference evidence="3 4" key="1">
    <citation type="submission" date="2018-01" db="EMBL/GenBank/DDBJ databases">
        <title>Genomic Encyclopedia of Archaeal and Bacterial Type Strains, Phase II (KMG-II): from individual species to whole genera.</title>
        <authorList>
            <person name="Goeker M."/>
        </authorList>
    </citation>
    <scope>NUCLEOTIDE SEQUENCE [LARGE SCALE GENOMIC DNA]</scope>
    <source>
        <strain evidence="3 4">DSM 12048</strain>
    </source>
</reference>
<feature type="domain" description="Methyltransferase putative zinc binding" evidence="1">
    <location>
        <begin position="12"/>
        <end position="73"/>
    </location>
</feature>
<dbReference type="InterPro" id="IPR013630">
    <property type="entry name" value="Methyltransf_Zn-bd_dom_put"/>
</dbReference>
<evidence type="ECO:0000313" key="3">
    <source>
        <dbReference type="EMBL" id="PPB81573.1"/>
    </source>
</evidence>
<dbReference type="Proteomes" id="UP000239736">
    <property type="component" value="Unassembled WGS sequence"/>
</dbReference>
<dbReference type="AlphaFoldDB" id="A0A2S5JJE6"/>
<dbReference type="SUPFAM" id="SSF53335">
    <property type="entry name" value="S-adenosyl-L-methionine-dependent methyltransferases"/>
    <property type="match status" value="1"/>
</dbReference>
<dbReference type="GO" id="GO:0032259">
    <property type="term" value="P:methylation"/>
    <property type="evidence" value="ECO:0007669"/>
    <property type="project" value="UniProtKB-KW"/>
</dbReference>
<keyword evidence="3" id="KW-0489">Methyltransferase</keyword>
<dbReference type="Pfam" id="PF08484">
    <property type="entry name" value="Methyltransf_14"/>
    <property type="match status" value="1"/>
</dbReference>
<evidence type="ECO:0000259" key="2">
    <source>
        <dbReference type="Pfam" id="PF08484"/>
    </source>
</evidence>
<proteinExistence type="predicted"/>
<name>A0A2S5JJE6_9RHOB</name>
<dbReference type="InterPro" id="IPR038576">
    <property type="entry name" value="Methyltransf_Zn-bd_dom_put_sf"/>
</dbReference>
<evidence type="ECO:0000259" key="1">
    <source>
        <dbReference type="Pfam" id="PF08421"/>
    </source>
</evidence>
<comment type="caution">
    <text evidence="3">The sequence shown here is derived from an EMBL/GenBank/DDBJ whole genome shotgun (WGS) entry which is preliminary data.</text>
</comment>
<sequence length="417" mass="46374">MNAPQPEVTHPCRHCGAPLSLSLVDLGMSAVANSYVPLDRADEPEPRYPLHVRVCESCWLVQVDRDVPPGEIFNENYAYFSSFSSSWLEHARHYAESMIDRLGLGPDSLVIEIASNDGYLLRNFVRAGMPVLGIEPSASVARAAKENGVPTIVEFFGQKLAQRLHRDGLRPDLICSANVLAHVPDINDFVSGIATLLRGDAVYTVEFPHLLRMLQEVQFDTIYHEHYSYLSLLAVERIFSAHGLRVFDVQELSTHGGSLRVFACRGEASFPEMPGVSAVRAQEQAARLDTPEGYRGFADRAHAVREGLRAYLDQARSEGRRVAAYGAAAKGNTLLNFCRVDRRDIAYCVDRNPAKQNTLLPGSQIPVHGVEHLRADPPDDLLILPWNLREEIMDQLSDLRAGGMRIVTAIPEIRVWT</sequence>
<dbReference type="Pfam" id="PF08421">
    <property type="entry name" value="Methyltransf_13"/>
    <property type="match status" value="1"/>
</dbReference>
<protein>
    <submittedName>
        <fullName evidence="3">Methyltransferase family protein</fullName>
    </submittedName>
</protein>
<gene>
    <name evidence="3" type="ORF">LV82_00782</name>
</gene>
<keyword evidence="3" id="KW-0808">Transferase</keyword>